<comment type="caution">
    <text evidence="1">The sequence shown here is derived from an EMBL/GenBank/DDBJ whole genome shotgun (WGS) entry which is preliminary data.</text>
</comment>
<dbReference type="EMBL" id="AYSV01000096">
    <property type="protein sequence ID" value="ETD69365.1"/>
    <property type="molecule type" value="Genomic_DNA"/>
</dbReference>
<proteinExistence type="predicted"/>
<protein>
    <submittedName>
        <fullName evidence="1">Uncharacterized protein</fullName>
    </submittedName>
</protein>
<reference evidence="1 2" key="1">
    <citation type="submission" date="2013-11" db="EMBL/GenBank/DDBJ databases">
        <title>Genomic analysis of Pelistega sp. HM-7.</title>
        <authorList>
            <person name="Kumbhare S.V."/>
            <person name="Shetty S.A."/>
            <person name="Sharma O."/>
            <person name="Dhotre D.P."/>
        </authorList>
    </citation>
    <scope>NUCLEOTIDE SEQUENCE [LARGE SCALE GENOMIC DNA]</scope>
    <source>
        <strain evidence="1 2">HM-7</strain>
    </source>
</reference>
<evidence type="ECO:0000313" key="2">
    <source>
        <dbReference type="Proteomes" id="UP000018766"/>
    </source>
</evidence>
<accession>V8FYW5</accession>
<name>V8FYW5_9BURK</name>
<sequence>MTNRVMGLGIDEGGMGKKGFFRKLNKINKGDDVDGVKRAMPILPDFDLFI</sequence>
<keyword evidence="2" id="KW-1185">Reference proteome</keyword>
<dbReference type="Proteomes" id="UP000018766">
    <property type="component" value="Unassembled WGS sequence"/>
</dbReference>
<evidence type="ECO:0000313" key="1">
    <source>
        <dbReference type="EMBL" id="ETD69365.1"/>
    </source>
</evidence>
<gene>
    <name evidence="1" type="ORF">V757_08905</name>
</gene>
<dbReference type="AlphaFoldDB" id="V8FYW5"/>
<organism evidence="1 2">
    <name type="scientific">Pelistega indica</name>
    <dbReference type="NCBI Taxonomy" id="1414851"/>
    <lineage>
        <taxon>Bacteria</taxon>
        <taxon>Pseudomonadati</taxon>
        <taxon>Pseudomonadota</taxon>
        <taxon>Betaproteobacteria</taxon>
        <taxon>Burkholderiales</taxon>
        <taxon>Alcaligenaceae</taxon>
        <taxon>Pelistega</taxon>
    </lineage>
</organism>